<dbReference type="Pfam" id="PF19821">
    <property type="entry name" value="Phage_capsid_2"/>
    <property type="match status" value="1"/>
</dbReference>
<evidence type="ECO:0008006" key="2">
    <source>
        <dbReference type="Google" id="ProtNLM"/>
    </source>
</evidence>
<organism evidence="1">
    <name type="scientific">uncultured Caudovirales phage</name>
    <dbReference type="NCBI Taxonomy" id="2100421"/>
    <lineage>
        <taxon>Viruses</taxon>
        <taxon>Duplodnaviria</taxon>
        <taxon>Heunggongvirae</taxon>
        <taxon>Uroviricota</taxon>
        <taxon>Caudoviricetes</taxon>
        <taxon>Peduoviridae</taxon>
        <taxon>Maltschvirus</taxon>
        <taxon>Maltschvirus maltsch</taxon>
    </lineage>
</organism>
<sequence length="302" mass="32601">MSFAVPTHFVQAYSTNVMMLLQQKGGKLASTVSQGSYTGKAAKAVEQVGLVTAVKNLSRHADTPLISTPSDARWVYPNDYDWADLIDSQDKLRMLIDPQGPYTQNAINALRRAQDEEILMAFFASANTGENGTVSTAFPSGQQVGVNVGGTNSNLNVAKLRAARKLLMAAGVDLESEAINCAITASDHDALLNEIQIASLDFNSQPVMVDGQVRRFLGINFIPVEFTDTTSYPQASAAMVSGGVRSLPVWVSSGMHLGMWNDIQTSVDRRPDKRNSVQVYATTTIGATRIEEKRVVQIATTG</sequence>
<gene>
    <name evidence="1" type="ORF">UFOVP6_17</name>
</gene>
<proteinExistence type="predicted"/>
<evidence type="ECO:0000313" key="1">
    <source>
        <dbReference type="EMBL" id="CAB4121092.1"/>
    </source>
</evidence>
<name>A0A6J5KIW5_9CAUD</name>
<dbReference type="EMBL" id="LR796143">
    <property type="protein sequence ID" value="CAB4121092.1"/>
    <property type="molecule type" value="Genomic_DNA"/>
</dbReference>
<accession>A0A6J5KIW5</accession>
<dbReference type="InterPro" id="IPR045565">
    <property type="entry name" value="Phage_capsid_2"/>
</dbReference>
<protein>
    <recommendedName>
        <fullName evidence="2">Major capsid protein</fullName>
    </recommendedName>
</protein>
<reference evidence="1" key="1">
    <citation type="submission" date="2020-04" db="EMBL/GenBank/DDBJ databases">
        <authorList>
            <person name="Chiriac C."/>
            <person name="Salcher M."/>
            <person name="Ghai R."/>
            <person name="Kavagutti S V."/>
        </authorList>
    </citation>
    <scope>NUCLEOTIDE SEQUENCE</scope>
</reference>